<organism evidence="7 8">
    <name type="scientific">Pedobacter xixiisoli</name>
    <dbReference type="NCBI Taxonomy" id="1476464"/>
    <lineage>
        <taxon>Bacteria</taxon>
        <taxon>Pseudomonadati</taxon>
        <taxon>Bacteroidota</taxon>
        <taxon>Sphingobacteriia</taxon>
        <taxon>Sphingobacteriales</taxon>
        <taxon>Sphingobacteriaceae</taxon>
        <taxon>Pedobacter</taxon>
    </lineage>
</organism>
<evidence type="ECO:0000256" key="4">
    <source>
        <dbReference type="ARBA" id="ARBA00023015"/>
    </source>
</evidence>
<dbReference type="NCBIfam" id="TIGR01951">
    <property type="entry name" value="nusB"/>
    <property type="match status" value="1"/>
</dbReference>
<proteinExistence type="inferred from homology"/>
<keyword evidence="8" id="KW-1185">Reference proteome</keyword>
<dbReference type="SUPFAM" id="SSF48013">
    <property type="entry name" value="NusB-like"/>
    <property type="match status" value="1"/>
</dbReference>
<dbReference type="OrthoDB" id="9787568at2"/>
<dbReference type="Gene3D" id="1.10.940.10">
    <property type="entry name" value="NusB-like"/>
    <property type="match status" value="1"/>
</dbReference>
<gene>
    <name evidence="7" type="ORF">SAMN06297358_1713</name>
</gene>
<dbReference type="Pfam" id="PF01029">
    <property type="entry name" value="NusB"/>
    <property type="match status" value="1"/>
</dbReference>
<dbReference type="EMBL" id="OCMT01000002">
    <property type="protein sequence ID" value="SOD14711.1"/>
    <property type="molecule type" value="Genomic_DNA"/>
</dbReference>
<sequence>MLNRRHLRIKAMQNIFAWHTTEKKDTVSSQKILMKSIDEVNQMYVSMLALIVDLTEYTANDAIERANKHLPSAEDLNPNQKLLNNKFVITLKHNPEYVASVNKYQINWFSDPEFVKAIFNKLKETKEYEAYLAEDFEETLESSKEIIKFIFRKMLLKNVNVIQAFEDKFINWPVDREVMQGMIAKTLKNFESENPLENKLTPISADWKEDSAFVQDLFAYTLKNDDKYQALIAERTKNWESERIALMDTILMKMAICEMMNFPSIPVKVTINEYLELSKDYSTPKSNTFINGILDKILNDLKKNNSIKKLGRGLIEE</sequence>
<evidence type="ECO:0000256" key="1">
    <source>
        <dbReference type="ARBA" id="ARBA00005952"/>
    </source>
</evidence>
<dbReference type="PANTHER" id="PTHR11078:SF3">
    <property type="entry name" value="ANTITERMINATION NUSB DOMAIN-CONTAINING PROTEIN"/>
    <property type="match status" value="1"/>
</dbReference>
<dbReference type="InterPro" id="IPR011605">
    <property type="entry name" value="NusB_fam"/>
</dbReference>
<feature type="domain" description="NusB/RsmB/TIM44" evidence="6">
    <location>
        <begin position="190"/>
        <end position="298"/>
    </location>
</feature>
<keyword evidence="5" id="KW-0804">Transcription</keyword>
<dbReference type="PANTHER" id="PTHR11078">
    <property type="entry name" value="N UTILIZATION SUBSTANCE PROTEIN B-RELATED"/>
    <property type="match status" value="1"/>
</dbReference>
<keyword evidence="3" id="KW-0694">RNA-binding</keyword>
<dbReference type="Proteomes" id="UP000219281">
    <property type="component" value="Unassembled WGS sequence"/>
</dbReference>
<evidence type="ECO:0000259" key="6">
    <source>
        <dbReference type="Pfam" id="PF01029"/>
    </source>
</evidence>
<protein>
    <submittedName>
        <fullName evidence="7">NusB antitermination factor</fullName>
    </submittedName>
</protein>
<dbReference type="GO" id="GO:0003723">
    <property type="term" value="F:RNA binding"/>
    <property type="evidence" value="ECO:0007669"/>
    <property type="project" value="UniProtKB-KW"/>
</dbReference>
<evidence type="ECO:0000313" key="7">
    <source>
        <dbReference type="EMBL" id="SOD14711.1"/>
    </source>
</evidence>
<dbReference type="GO" id="GO:0031564">
    <property type="term" value="P:transcription antitermination"/>
    <property type="evidence" value="ECO:0007669"/>
    <property type="project" value="UniProtKB-KW"/>
</dbReference>
<dbReference type="InterPro" id="IPR006027">
    <property type="entry name" value="NusB_RsmB_TIM44"/>
</dbReference>
<comment type="similarity">
    <text evidence="1">Belongs to the NusB family.</text>
</comment>
<dbReference type="AlphaFoldDB" id="A0A285ZYJ0"/>
<evidence type="ECO:0000313" key="8">
    <source>
        <dbReference type="Proteomes" id="UP000219281"/>
    </source>
</evidence>
<keyword evidence="4" id="KW-0805">Transcription regulation</keyword>
<dbReference type="GO" id="GO:0005829">
    <property type="term" value="C:cytosol"/>
    <property type="evidence" value="ECO:0007669"/>
    <property type="project" value="TreeGrafter"/>
</dbReference>
<dbReference type="GO" id="GO:0006353">
    <property type="term" value="P:DNA-templated transcription termination"/>
    <property type="evidence" value="ECO:0007669"/>
    <property type="project" value="InterPro"/>
</dbReference>
<keyword evidence="2" id="KW-0889">Transcription antitermination</keyword>
<accession>A0A285ZYJ0</accession>
<evidence type="ECO:0000256" key="3">
    <source>
        <dbReference type="ARBA" id="ARBA00022884"/>
    </source>
</evidence>
<dbReference type="InterPro" id="IPR035926">
    <property type="entry name" value="NusB-like_sf"/>
</dbReference>
<name>A0A285ZYJ0_9SPHI</name>
<reference evidence="8" key="1">
    <citation type="submission" date="2017-09" db="EMBL/GenBank/DDBJ databases">
        <authorList>
            <person name="Varghese N."/>
            <person name="Submissions S."/>
        </authorList>
    </citation>
    <scope>NUCLEOTIDE SEQUENCE [LARGE SCALE GENOMIC DNA]</scope>
    <source>
        <strain evidence="8">CGMCC 1.12803</strain>
    </source>
</reference>
<evidence type="ECO:0000256" key="5">
    <source>
        <dbReference type="ARBA" id="ARBA00023163"/>
    </source>
</evidence>
<evidence type="ECO:0000256" key="2">
    <source>
        <dbReference type="ARBA" id="ARBA00022814"/>
    </source>
</evidence>